<dbReference type="EMBL" id="PYSW02000066">
    <property type="protein sequence ID" value="KAG2372828.1"/>
    <property type="molecule type" value="Genomic_DNA"/>
</dbReference>
<dbReference type="RefSeq" id="XP_044542003.1">
    <property type="nucleotide sequence ID" value="XM_044688949.1"/>
</dbReference>
<name>A0AA88KBX5_NAELO</name>
<sequence length="191" mass="21373">MPSSKQLRSSCATNTTLNSSPSLSSSNDSMGDSGSSQTIANSPSFDVSTSSGRQPRKLRKQINTKAFKENYFELDITSSSEVQLLQFRTTDTSRSSTSLPTTTNKKEVHKPPTRSIMNNNNNQHSPRPPQRKQNQIPTQTLKEESNNKKRKTMDHNVPNLQEAPSAFNTTTSISYNNNVNNHSMKIKEPRR</sequence>
<feature type="region of interest" description="Disordered" evidence="1">
    <location>
        <begin position="87"/>
        <end position="191"/>
    </location>
</feature>
<protein>
    <submittedName>
        <fullName evidence="2">Uncharacterized protein</fullName>
    </submittedName>
</protein>
<reference evidence="2 3" key="1">
    <citation type="journal article" date="2018" name="BMC Genomics">
        <title>The genome of Naegleria lovaniensis, the basis for a comparative approach to unravel pathogenicity factors of the human pathogenic amoeba N. fowleri.</title>
        <authorList>
            <person name="Liechti N."/>
            <person name="Schurch N."/>
            <person name="Bruggmann R."/>
            <person name="Wittwer M."/>
        </authorList>
    </citation>
    <scope>NUCLEOTIDE SEQUENCE [LARGE SCALE GENOMIC DNA]</scope>
    <source>
        <strain evidence="2 3">ATCC 30569</strain>
    </source>
</reference>
<feature type="compositionally biased region" description="Polar residues" evidence="1">
    <location>
        <begin position="115"/>
        <end position="140"/>
    </location>
</feature>
<evidence type="ECO:0000313" key="3">
    <source>
        <dbReference type="Proteomes" id="UP000816034"/>
    </source>
</evidence>
<feature type="compositionally biased region" description="Polar residues" evidence="1">
    <location>
        <begin position="1"/>
        <end position="16"/>
    </location>
</feature>
<proteinExistence type="predicted"/>
<feature type="compositionally biased region" description="Polar residues" evidence="1">
    <location>
        <begin position="166"/>
        <end position="183"/>
    </location>
</feature>
<feature type="compositionally biased region" description="Polar residues" evidence="1">
    <location>
        <begin position="37"/>
        <end position="53"/>
    </location>
</feature>
<feature type="compositionally biased region" description="Low complexity" evidence="1">
    <location>
        <begin position="89"/>
        <end position="103"/>
    </location>
</feature>
<feature type="compositionally biased region" description="Low complexity" evidence="1">
    <location>
        <begin position="17"/>
        <end position="36"/>
    </location>
</feature>
<accession>A0AA88KBX5</accession>
<feature type="region of interest" description="Disordered" evidence="1">
    <location>
        <begin position="1"/>
        <end position="62"/>
    </location>
</feature>
<keyword evidence="3" id="KW-1185">Reference proteome</keyword>
<evidence type="ECO:0000313" key="2">
    <source>
        <dbReference type="EMBL" id="KAG2372828.1"/>
    </source>
</evidence>
<evidence type="ECO:0000256" key="1">
    <source>
        <dbReference type="SAM" id="MobiDB-lite"/>
    </source>
</evidence>
<dbReference type="GeneID" id="68105561"/>
<organism evidence="2 3">
    <name type="scientific">Naegleria lovaniensis</name>
    <name type="common">Amoeba</name>
    <dbReference type="NCBI Taxonomy" id="51637"/>
    <lineage>
        <taxon>Eukaryota</taxon>
        <taxon>Discoba</taxon>
        <taxon>Heterolobosea</taxon>
        <taxon>Tetramitia</taxon>
        <taxon>Eutetramitia</taxon>
        <taxon>Vahlkampfiidae</taxon>
        <taxon>Naegleria</taxon>
    </lineage>
</organism>
<dbReference type="AlphaFoldDB" id="A0AA88KBX5"/>
<gene>
    <name evidence="2" type="ORF">C9374_013108</name>
</gene>
<comment type="caution">
    <text evidence="2">The sequence shown here is derived from an EMBL/GenBank/DDBJ whole genome shotgun (WGS) entry which is preliminary data.</text>
</comment>
<dbReference type="Proteomes" id="UP000816034">
    <property type="component" value="Unassembled WGS sequence"/>
</dbReference>